<dbReference type="EMBL" id="VSSQ01115366">
    <property type="protein sequence ID" value="MPN50837.1"/>
    <property type="molecule type" value="Genomic_DNA"/>
</dbReference>
<dbReference type="Gene3D" id="3.30.70.100">
    <property type="match status" value="1"/>
</dbReference>
<comment type="caution">
    <text evidence="1">The sequence shown here is derived from an EMBL/GenBank/DDBJ whole genome shotgun (WGS) entry which is preliminary data.</text>
</comment>
<dbReference type="SUPFAM" id="SSF54909">
    <property type="entry name" value="Dimeric alpha+beta barrel"/>
    <property type="match status" value="1"/>
</dbReference>
<dbReference type="InterPro" id="IPR011008">
    <property type="entry name" value="Dimeric_a/b-barrel"/>
</dbReference>
<name>A0A645IHR9_9ZZZZ</name>
<evidence type="ECO:0000313" key="1">
    <source>
        <dbReference type="EMBL" id="MPN50837.1"/>
    </source>
</evidence>
<sequence>MDDLRAHLKTDHIREAREAREDMLDGPVRVRVFDSKEVDL</sequence>
<organism evidence="1">
    <name type="scientific">bioreactor metagenome</name>
    <dbReference type="NCBI Taxonomy" id="1076179"/>
    <lineage>
        <taxon>unclassified sequences</taxon>
        <taxon>metagenomes</taxon>
        <taxon>ecological metagenomes</taxon>
    </lineage>
</organism>
<protein>
    <submittedName>
        <fullName evidence="1">Uncharacterized protein</fullName>
    </submittedName>
</protein>
<reference evidence="1" key="1">
    <citation type="submission" date="2019-08" db="EMBL/GenBank/DDBJ databases">
        <authorList>
            <person name="Kucharzyk K."/>
            <person name="Murdoch R.W."/>
            <person name="Higgins S."/>
            <person name="Loffler F."/>
        </authorList>
    </citation>
    <scope>NUCLEOTIDE SEQUENCE</scope>
</reference>
<dbReference type="AlphaFoldDB" id="A0A645IHR9"/>
<proteinExistence type="predicted"/>
<accession>A0A645IHR9</accession>
<gene>
    <name evidence="1" type="ORF">SDC9_198476</name>
</gene>